<reference evidence="3" key="2">
    <citation type="journal article" date="2024" name="Environ. Microbiol.">
        <title>Genome analysis and description of Tunturibacter gen. nov. expands the diversity of Terriglobia in tundra soils.</title>
        <authorList>
            <person name="Messyasz A."/>
            <person name="Mannisto M.K."/>
            <person name="Kerkhof L.J."/>
            <person name="Haggblom M.M."/>
        </authorList>
    </citation>
    <scope>NUCLEOTIDE SEQUENCE</scope>
    <source>
        <strain evidence="3">X5P6</strain>
    </source>
</reference>
<accession>A0AAU7ZND9</accession>
<evidence type="ECO:0000313" key="3">
    <source>
        <dbReference type="EMBL" id="XCB32454.1"/>
    </source>
</evidence>
<evidence type="ECO:0000259" key="2">
    <source>
        <dbReference type="Pfam" id="PF01370"/>
    </source>
</evidence>
<gene>
    <name evidence="3" type="ORF">RBB77_18720</name>
</gene>
<reference evidence="3" key="1">
    <citation type="submission" date="2023-08" db="EMBL/GenBank/DDBJ databases">
        <authorList>
            <person name="Messyasz A."/>
            <person name="Mannisto M.K."/>
            <person name="Kerkhof L.J."/>
            <person name="Haggblom M."/>
        </authorList>
    </citation>
    <scope>NUCLEOTIDE SEQUENCE</scope>
    <source>
        <strain evidence="3">X5P6</strain>
    </source>
</reference>
<protein>
    <submittedName>
        <fullName evidence="3">NAD(P)-dependent oxidoreductase</fullName>
    </submittedName>
</protein>
<dbReference type="EMBL" id="CP132942">
    <property type="protein sequence ID" value="XCB32454.1"/>
    <property type="molecule type" value="Genomic_DNA"/>
</dbReference>
<organism evidence="3">
    <name type="scientific">Tunturiibacter psychrotolerans</name>
    <dbReference type="NCBI Taxonomy" id="3069686"/>
    <lineage>
        <taxon>Bacteria</taxon>
        <taxon>Pseudomonadati</taxon>
        <taxon>Acidobacteriota</taxon>
        <taxon>Terriglobia</taxon>
        <taxon>Terriglobales</taxon>
        <taxon>Acidobacteriaceae</taxon>
        <taxon>Tunturiibacter</taxon>
    </lineage>
</organism>
<comment type="similarity">
    <text evidence="1">Belongs to the NAD(P)-dependent epimerase/dehydratase family.</text>
</comment>
<proteinExistence type="inferred from homology"/>
<dbReference type="KEGG" id="tpsc:RBB77_18720"/>
<dbReference type="RefSeq" id="WP_353063302.1">
    <property type="nucleotide sequence ID" value="NZ_CP132942.1"/>
</dbReference>
<feature type="domain" description="NAD-dependent epimerase/dehydratase" evidence="2">
    <location>
        <begin position="37"/>
        <end position="272"/>
    </location>
</feature>
<dbReference type="InterPro" id="IPR036291">
    <property type="entry name" value="NAD(P)-bd_dom_sf"/>
</dbReference>
<dbReference type="Pfam" id="PF01370">
    <property type="entry name" value="Epimerase"/>
    <property type="match status" value="1"/>
</dbReference>
<dbReference type="Gene3D" id="3.40.50.720">
    <property type="entry name" value="NAD(P)-binding Rossmann-like Domain"/>
    <property type="match status" value="1"/>
</dbReference>
<dbReference type="AlphaFoldDB" id="A0AAU7ZND9"/>
<name>A0AAU7ZND9_9BACT</name>
<sequence length="375" mass="41812">MNSPGTKLTNRKGISLQINTVTQTTHDSFLVGSNDRILITGAAGFIGCRVVDSLANRGFRNLLCFVRPSSELTSLEAIIARRSSGARIEIIEGNLLSRGDCEAACKDTAVILHLAAGTGEKSFPDAFMNSVVATRNLLEASLRHRRLQRFVLVSSFAVYTNRQKSRRLDESCPVELHPERSGDAYCYAKVKQEQIVADYAKNFGIPYVVVRPGSVYGAANSEVTGRVGLGTFGLFLHLGGSNSVPFTYVDNCADAIALAGLVKGVDSEIFNVVDDNLPSSRQFLRQYKKQVRHFKSLYVPHVMSYAFCCLWEKYSKWSKGQLPPAFTESRWHSEWKKTSYSNDKLKRQLGWKPRVSTEEGLQRYFQGHETGKQYA</sequence>
<dbReference type="SUPFAM" id="SSF51735">
    <property type="entry name" value="NAD(P)-binding Rossmann-fold domains"/>
    <property type="match status" value="1"/>
</dbReference>
<dbReference type="PANTHER" id="PTHR43000">
    <property type="entry name" value="DTDP-D-GLUCOSE 4,6-DEHYDRATASE-RELATED"/>
    <property type="match status" value="1"/>
</dbReference>
<evidence type="ECO:0000256" key="1">
    <source>
        <dbReference type="ARBA" id="ARBA00007637"/>
    </source>
</evidence>
<dbReference type="InterPro" id="IPR001509">
    <property type="entry name" value="Epimerase_deHydtase"/>
</dbReference>